<dbReference type="InterPro" id="IPR002109">
    <property type="entry name" value="Glutaredoxin"/>
</dbReference>
<comment type="caution">
    <text evidence="2">The sequence shown here is derived from an EMBL/GenBank/DDBJ whole genome shotgun (WGS) entry which is preliminary data.</text>
</comment>
<accession>A0ABU2CFX6</accession>
<dbReference type="CDD" id="cd02976">
    <property type="entry name" value="NrdH"/>
    <property type="match status" value="1"/>
</dbReference>
<evidence type="ECO:0000313" key="2">
    <source>
        <dbReference type="EMBL" id="MDR7380236.1"/>
    </source>
</evidence>
<proteinExistence type="predicted"/>
<keyword evidence="3" id="KW-1185">Reference proteome</keyword>
<evidence type="ECO:0000313" key="3">
    <source>
        <dbReference type="Proteomes" id="UP001180487"/>
    </source>
</evidence>
<dbReference type="Proteomes" id="UP001180487">
    <property type="component" value="Unassembled WGS sequence"/>
</dbReference>
<organism evidence="2 3">
    <name type="scientific">Rhodoferax ferrireducens</name>
    <dbReference type="NCBI Taxonomy" id="192843"/>
    <lineage>
        <taxon>Bacteria</taxon>
        <taxon>Pseudomonadati</taxon>
        <taxon>Pseudomonadota</taxon>
        <taxon>Betaproteobacteria</taxon>
        <taxon>Burkholderiales</taxon>
        <taxon>Comamonadaceae</taxon>
        <taxon>Rhodoferax</taxon>
    </lineage>
</organism>
<reference evidence="2 3" key="1">
    <citation type="submission" date="2023-07" db="EMBL/GenBank/DDBJ databases">
        <title>Sorghum-associated microbial communities from plants grown in Nebraska, USA.</title>
        <authorList>
            <person name="Schachtman D."/>
        </authorList>
    </citation>
    <scope>NUCLEOTIDE SEQUENCE [LARGE SCALE GENOMIC DNA]</scope>
    <source>
        <strain evidence="2 3">BE313</strain>
    </source>
</reference>
<dbReference type="RefSeq" id="WP_310377114.1">
    <property type="nucleotide sequence ID" value="NZ_JAVDXT010000007.1"/>
</dbReference>
<dbReference type="PROSITE" id="PS51354">
    <property type="entry name" value="GLUTAREDOXIN_2"/>
    <property type="match status" value="1"/>
</dbReference>
<dbReference type="Gene3D" id="3.40.30.10">
    <property type="entry name" value="Glutaredoxin"/>
    <property type="match status" value="1"/>
</dbReference>
<dbReference type="EMBL" id="JAVDXT010000007">
    <property type="protein sequence ID" value="MDR7380236.1"/>
    <property type="molecule type" value="Genomic_DNA"/>
</dbReference>
<sequence length="190" mass="19876">MPTICPKCRAVRPADTAAPDWQCPSCGVAYAKVGAGASAQPLASNRHIPPRSAGMPWGKLLLLIAVLYGAWVGFSGAGPKNLAEAGQNLSRSGHFGAQASAEQLAQLAARSQASDVLMYSAAWCSNCAAAKSWMAQYGFQFQECAVDTNSACASQLKSLDPAGGVPYLIVKGHHMKDGFDSDEFLEALTP</sequence>
<dbReference type="SUPFAM" id="SSF52833">
    <property type="entry name" value="Thioredoxin-like"/>
    <property type="match status" value="1"/>
</dbReference>
<feature type="domain" description="Glutaredoxin" evidence="1">
    <location>
        <begin position="116"/>
        <end position="174"/>
    </location>
</feature>
<name>A0ABU2CFX6_9BURK</name>
<dbReference type="Pfam" id="PF00462">
    <property type="entry name" value="Glutaredoxin"/>
    <property type="match status" value="1"/>
</dbReference>
<gene>
    <name evidence="2" type="ORF">J2X19_004938</name>
</gene>
<protein>
    <submittedName>
        <fullName evidence="2">Glutaredoxin</fullName>
    </submittedName>
</protein>
<evidence type="ECO:0000259" key="1">
    <source>
        <dbReference type="Pfam" id="PF00462"/>
    </source>
</evidence>
<dbReference type="InterPro" id="IPR036249">
    <property type="entry name" value="Thioredoxin-like_sf"/>
</dbReference>